<name>A0AAV6VPN2_9ARAC</name>
<comment type="caution">
    <text evidence="2">The sequence shown here is derived from an EMBL/GenBank/DDBJ whole genome shotgun (WGS) entry which is preliminary data.</text>
</comment>
<dbReference type="EMBL" id="JAFNEN010000043">
    <property type="protein sequence ID" value="KAG8198163.1"/>
    <property type="molecule type" value="Genomic_DNA"/>
</dbReference>
<evidence type="ECO:0000313" key="2">
    <source>
        <dbReference type="EMBL" id="KAG8198163.1"/>
    </source>
</evidence>
<organism evidence="2 3">
    <name type="scientific">Oedothorax gibbosus</name>
    <dbReference type="NCBI Taxonomy" id="931172"/>
    <lineage>
        <taxon>Eukaryota</taxon>
        <taxon>Metazoa</taxon>
        <taxon>Ecdysozoa</taxon>
        <taxon>Arthropoda</taxon>
        <taxon>Chelicerata</taxon>
        <taxon>Arachnida</taxon>
        <taxon>Araneae</taxon>
        <taxon>Araneomorphae</taxon>
        <taxon>Entelegynae</taxon>
        <taxon>Araneoidea</taxon>
        <taxon>Linyphiidae</taxon>
        <taxon>Erigoninae</taxon>
        <taxon>Oedothorax</taxon>
    </lineage>
</organism>
<accession>A0AAV6VPN2</accession>
<reference evidence="2 3" key="1">
    <citation type="journal article" date="2022" name="Nat. Ecol. Evol.">
        <title>A masculinizing supergene underlies an exaggerated male reproductive morph in a spider.</title>
        <authorList>
            <person name="Hendrickx F."/>
            <person name="De Corte Z."/>
            <person name="Sonet G."/>
            <person name="Van Belleghem S.M."/>
            <person name="Kostlbacher S."/>
            <person name="Vangestel C."/>
        </authorList>
    </citation>
    <scope>NUCLEOTIDE SEQUENCE [LARGE SCALE GENOMIC DNA]</scope>
    <source>
        <strain evidence="2">W744_W776</strain>
    </source>
</reference>
<gene>
    <name evidence="2" type="ORF">JTE90_006914</name>
</gene>
<feature type="compositionally biased region" description="Basic residues" evidence="1">
    <location>
        <begin position="67"/>
        <end position="89"/>
    </location>
</feature>
<dbReference type="Proteomes" id="UP000827092">
    <property type="component" value="Unassembled WGS sequence"/>
</dbReference>
<evidence type="ECO:0000313" key="3">
    <source>
        <dbReference type="Proteomes" id="UP000827092"/>
    </source>
</evidence>
<protein>
    <submittedName>
        <fullName evidence="2">Uncharacterized protein</fullName>
    </submittedName>
</protein>
<proteinExistence type="predicted"/>
<feature type="region of interest" description="Disordered" evidence="1">
    <location>
        <begin position="24"/>
        <end position="101"/>
    </location>
</feature>
<sequence>MGEDRLDFGKTSLCLITPIHLKQTPNLSMGSSRRGDNILPTLSKRSRNRGQRRSAAGQVTGQEGWTRQRRGCCHKRGTKKRSGRSHGSRKGITPDHPCLCG</sequence>
<evidence type="ECO:0000256" key="1">
    <source>
        <dbReference type="SAM" id="MobiDB-lite"/>
    </source>
</evidence>
<keyword evidence="3" id="KW-1185">Reference proteome</keyword>
<dbReference type="AlphaFoldDB" id="A0AAV6VPN2"/>